<keyword evidence="6 8" id="KW-0503">Monooxygenase</keyword>
<evidence type="ECO:0000256" key="3">
    <source>
        <dbReference type="ARBA" id="ARBA00022723"/>
    </source>
</evidence>
<evidence type="ECO:0000256" key="4">
    <source>
        <dbReference type="ARBA" id="ARBA00023002"/>
    </source>
</evidence>
<dbReference type="InterPro" id="IPR017972">
    <property type="entry name" value="Cyt_P450_CS"/>
</dbReference>
<dbReference type="Proteomes" id="UP000799770">
    <property type="component" value="Unassembled WGS sequence"/>
</dbReference>
<dbReference type="PRINTS" id="PR00463">
    <property type="entry name" value="EP450I"/>
</dbReference>
<dbReference type="SUPFAM" id="SSF48264">
    <property type="entry name" value="Cytochrome P450"/>
    <property type="match status" value="1"/>
</dbReference>
<comment type="cofactor">
    <cofactor evidence="1 7">
        <name>heme</name>
        <dbReference type="ChEBI" id="CHEBI:30413"/>
    </cofactor>
</comment>
<evidence type="ECO:0000256" key="1">
    <source>
        <dbReference type="ARBA" id="ARBA00001971"/>
    </source>
</evidence>
<dbReference type="AlphaFoldDB" id="A0A6A5YLY6"/>
<evidence type="ECO:0000256" key="6">
    <source>
        <dbReference type="ARBA" id="ARBA00023033"/>
    </source>
</evidence>
<dbReference type="InterPro" id="IPR001128">
    <property type="entry name" value="Cyt_P450"/>
</dbReference>
<evidence type="ECO:0000256" key="7">
    <source>
        <dbReference type="PIRSR" id="PIRSR602401-1"/>
    </source>
</evidence>
<comment type="similarity">
    <text evidence="2 8">Belongs to the cytochrome P450 family.</text>
</comment>
<reference evidence="10" key="1">
    <citation type="journal article" date="2020" name="Stud. Mycol.">
        <title>101 Dothideomycetes genomes: a test case for predicting lifestyles and emergence of pathogens.</title>
        <authorList>
            <person name="Haridas S."/>
            <person name="Albert R."/>
            <person name="Binder M."/>
            <person name="Bloem J."/>
            <person name="Labutti K."/>
            <person name="Salamov A."/>
            <person name="Andreopoulos B."/>
            <person name="Baker S."/>
            <person name="Barry K."/>
            <person name="Bills G."/>
            <person name="Bluhm B."/>
            <person name="Cannon C."/>
            <person name="Castanera R."/>
            <person name="Culley D."/>
            <person name="Daum C."/>
            <person name="Ezra D."/>
            <person name="Gonzalez J."/>
            <person name="Henrissat B."/>
            <person name="Kuo A."/>
            <person name="Liang C."/>
            <person name="Lipzen A."/>
            <person name="Lutzoni F."/>
            <person name="Magnuson J."/>
            <person name="Mondo S."/>
            <person name="Nolan M."/>
            <person name="Ohm R."/>
            <person name="Pangilinan J."/>
            <person name="Park H.-J."/>
            <person name="Ramirez L."/>
            <person name="Alfaro M."/>
            <person name="Sun H."/>
            <person name="Tritt A."/>
            <person name="Yoshinaga Y."/>
            <person name="Zwiers L.-H."/>
            <person name="Turgeon B."/>
            <person name="Goodwin S."/>
            <person name="Spatafora J."/>
            <person name="Crous P."/>
            <person name="Grigoriev I."/>
        </authorList>
    </citation>
    <scope>NUCLEOTIDE SEQUENCE</scope>
    <source>
        <strain evidence="10">CBS 627.86</strain>
    </source>
</reference>
<keyword evidence="7 8" id="KW-0349">Heme</keyword>
<dbReference type="InterPro" id="IPR036396">
    <property type="entry name" value="Cyt_P450_sf"/>
</dbReference>
<dbReference type="InterPro" id="IPR002401">
    <property type="entry name" value="Cyt_P450_E_grp-I"/>
</dbReference>
<dbReference type="GO" id="GO:0016705">
    <property type="term" value="F:oxidoreductase activity, acting on paired donors, with incorporation or reduction of molecular oxygen"/>
    <property type="evidence" value="ECO:0007669"/>
    <property type="project" value="InterPro"/>
</dbReference>
<gene>
    <name evidence="10" type="ORF">BDV96DRAFT_588207</name>
</gene>
<keyword evidence="9" id="KW-0472">Membrane</keyword>
<feature type="binding site" description="axial binding residue" evidence="7">
    <location>
        <position position="450"/>
    </location>
    <ligand>
        <name>heme</name>
        <dbReference type="ChEBI" id="CHEBI:30413"/>
    </ligand>
    <ligandPart>
        <name>Fe</name>
        <dbReference type="ChEBI" id="CHEBI:18248"/>
    </ligandPart>
</feature>
<organism evidence="10 11">
    <name type="scientific">Lophiotrema nucula</name>
    <dbReference type="NCBI Taxonomy" id="690887"/>
    <lineage>
        <taxon>Eukaryota</taxon>
        <taxon>Fungi</taxon>
        <taxon>Dikarya</taxon>
        <taxon>Ascomycota</taxon>
        <taxon>Pezizomycotina</taxon>
        <taxon>Dothideomycetes</taxon>
        <taxon>Pleosporomycetidae</taxon>
        <taxon>Pleosporales</taxon>
        <taxon>Lophiotremataceae</taxon>
        <taxon>Lophiotrema</taxon>
    </lineage>
</organism>
<keyword evidence="3 7" id="KW-0479">Metal-binding</keyword>
<keyword evidence="4 8" id="KW-0560">Oxidoreductase</keyword>
<dbReference type="EMBL" id="ML977350">
    <property type="protein sequence ID" value="KAF2108102.1"/>
    <property type="molecule type" value="Genomic_DNA"/>
</dbReference>
<evidence type="ECO:0000256" key="8">
    <source>
        <dbReference type="RuleBase" id="RU000461"/>
    </source>
</evidence>
<evidence type="ECO:0000256" key="9">
    <source>
        <dbReference type="SAM" id="Phobius"/>
    </source>
</evidence>
<dbReference type="PANTHER" id="PTHR24287">
    <property type="entry name" value="P450, PUTATIVE (EUROFUNG)-RELATED"/>
    <property type="match status" value="1"/>
</dbReference>
<keyword evidence="5 7" id="KW-0408">Iron</keyword>
<evidence type="ECO:0000313" key="11">
    <source>
        <dbReference type="Proteomes" id="UP000799770"/>
    </source>
</evidence>
<evidence type="ECO:0000313" key="10">
    <source>
        <dbReference type="EMBL" id="KAF2108102.1"/>
    </source>
</evidence>
<name>A0A6A5YLY6_9PLEO</name>
<proteinExistence type="inferred from homology"/>
<accession>A0A6A5YLY6</accession>
<dbReference type="OrthoDB" id="1470350at2759"/>
<dbReference type="GO" id="GO:0020037">
    <property type="term" value="F:heme binding"/>
    <property type="evidence" value="ECO:0007669"/>
    <property type="project" value="InterPro"/>
</dbReference>
<keyword evidence="9" id="KW-1133">Transmembrane helix</keyword>
<evidence type="ECO:0000256" key="5">
    <source>
        <dbReference type="ARBA" id="ARBA00023004"/>
    </source>
</evidence>
<dbReference type="PRINTS" id="PR00385">
    <property type="entry name" value="P450"/>
</dbReference>
<dbReference type="PANTHER" id="PTHR24287:SF5">
    <property type="entry name" value="P450, PUTATIVE (EUROFUNG)-RELATED"/>
    <property type="match status" value="1"/>
</dbReference>
<dbReference type="PROSITE" id="PS00086">
    <property type="entry name" value="CYTOCHROME_P450"/>
    <property type="match status" value="1"/>
</dbReference>
<dbReference type="GO" id="GO:0005506">
    <property type="term" value="F:iron ion binding"/>
    <property type="evidence" value="ECO:0007669"/>
    <property type="project" value="InterPro"/>
</dbReference>
<dbReference type="InterPro" id="IPR047146">
    <property type="entry name" value="Cyt_P450_E_CYP52_fungi"/>
</dbReference>
<protein>
    <submittedName>
        <fullName evidence="10">Cytochrome P450</fullName>
    </submittedName>
</protein>
<keyword evidence="11" id="KW-1185">Reference proteome</keyword>
<dbReference type="Pfam" id="PF00067">
    <property type="entry name" value="p450"/>
    <property type="match status" value="1"/>
</dbReference>
<feature type="transmembrane region" description="Helical" evidence="9">
    <location>
        <begin position="12"/>
        <end position="34"/>
    </location>
</feature>
<dbReference type="GO" id="GO:0004497">
    <property type="term" value="F:monooxygenase activity"/>
    <property type="evidence" value="ECO:0007669"/>
    <property type="project" value="UniProtKB-KW"/>
</dbReference>
<keyword evidence="9" id="KW-0812">Transmembrane</keyword>
<evidence type="ECO:0000256" key="2">
    <source>
        <dbReference type="ARBA" id="ARBA00010617"/>
    </source>
</evidence>
<dbReference type="Gene3D" id="1.10.630.10">
    <property type="entry name" value="Cytochrome P450"/>
    <property type="match status" value="1"/>
</dbReference>
<sequence length="515" mass="57336">MDNATEGSAVGATIGVTKTLLLALSIICIGTVIIRVNTKATRQASFGARAPAVASRLPFGFGVTLQLIRQLGANTVLEWTQKILDVPGRTVELRMVGVNIIWTDSVENIRAIMSTQSESFGKGETYHKIWSSLMRDSILTTDGHEWQVNRNHLVPHVGKVRPTDYEVTERHIRNLIEVFSDEKPHDTLDQMNRFAIDVVSDIFYGSSTNTLRTNDQSLRDAIQRHKNVNTWRMVFGKLGTSIPPDREACKVIDTYLAEVVNNFSLENSESLEERDRKAQTMLGALLAQGVPNKVLKDQLVAVAVGGRDSVAIAATWALYELVRHPDILHELRAEISTTVRSAKPPNPSQLGKMTLLNGVVQETMRLHSSVGMNSRTALKDTTLPTGGGSKGTSPVGILAGTIVVMGLDSVHRRPDLFGPDAHVFDPHRWDNKWKPDPWTYYPFNRGARICLGKSLALMEVKFVLCRLLQAFNNIEWVKKVGEEVVVVDVKKEEGIQTKMAFNTKPAEIVWLRFRK</sequence>